<evidence type="ECO:0000313" key="2">
    <source>
        <dbReference type="EMBL" id="HIT85653.1"/>
    </source>
</evidence>
<gene>
    <name evidence="2" type="ORF">IAA60_07100</name>
</gene>
<proteinExistence type="predicted"/>
<evidence type="ECO:0000313" key="3">
    <source>
        <dbReference type="Proteomes" id="UP000824165"/>
    </source>
</evidence>
<sequence>MKKRLFAALLLTLIVSAGTSFAQDGGKLCTIFVADYNADNTLKSVRIIKNHTYTTDDGVKIAAGLMPGQRAFVWDSGMRPVTGVIKYESFGDNDFADTWEY</sequence>
<reference evidence="2" key="2">
    <citation type="journal article" date="2021" name="PeerJ">
        <title>Extensive microbial diversity within the chicken gut microbiome revealed by metagenomics and culture.</title>
        <authorList>
            <person name="Gilroy R."/>
            <person name="Ravi A."/>
            <person name="Getino M."/>
            <person name="Pursley I."/>
            <person name="Horton D.L."/>
            <person name="Alikhan N.F."/>
            <person name="Baker D."/>
            <person name="Gharbi K."/>
            <person name="Hall N."/>
            <person name="Watson M."/>
            <person name="Adriaenssens E.M."/>
            <person name="Foster-Nyarko E."/>
            <person name="Jarju S."/>
            <person name="Secka A."/>
            <person name="Antonio M."/>
            <person name="Oren A."/>
            <person name="Chaudhuri R.R."/>
            <person name="La Ragione R."/>
            <person name="Hildebrand F."/>
            <person name="Pallen M.J."/>
        </authorList>
    </citation>
    <scope>NUCLEOTIDE SEQUENCE</scope>
    <source>
        <strain evidence="2">CHK181-108</strain>
    </source>
</reference>
<protein>
    <submittedName>
        <fullName evidence="2">Uncharacterized protein</fullName>
    </submittedName>
</protein>
<comment type="caution">
    <text evidence="2">The sequence shown here is derived from an EMBL/GenBank/DDBJ whole genome shotgun (WGS) entry which is preliminary data.</text>
</comment>
<dbReference type="EMBL" id="DVLU01000069">
    <property type="protein sequence ID" value="HIT85653.1"/>
    <property type="molecule type" value="Genomic_DNA"/>
</dbReference>
<evidence type="ECO:0000256" key="1">
    <source>
        <dbReference type="SAM" id="SignalP"/>
    </source>
</evidence>
<dbReference type="AlphaFoldDB" id="A0A9D1KPJ4"/>
<name>A0A9D1KPJ4_9FIRM</name>
<feature type="chain" id="PRO_5039182659" evidence="1">
    <location>
        <begin position="23"/>
        <end position="101"/>
    </location>
</feature>
<reference evidence="2" key="1">
    <citation type="submission" date="2020-10" db="EMBL/GenBank/DDBJ databases">
        <authorList>
            <person name="Gilroy R."/>
        </authorList>
    </citation>
    <scope>NUCLEOTIDE SEQUENCE</scope>
    <source>
        <strain evidence="2">CHK181-108</strain>
    </source>
</reference>
<dbReference type="Proteomes" id="UP000824165">
    <property type="component" value="Unassembled WGS sequence"/>
</dbReference>
<keyword evidence="1" id="KW-0732">Signal</keyword>
<feature type="signal peptide" evidence="1">
    <location>
        <begin position="1"/>
        <end position="22"/>
    </location>
</feature>
<accession>A0A9D1KPJ4</accession>
<organism evidence="2 3">
    <name type="scientific">Candidatus Ornithomonoglobus intestinigallinarum</name>
    <dbReference type="NCBI Taxonomy" id="2840894"/>
    <lineage>
        <taxon>Bacteria</taxon>
        <taxon>Bacillati</taxon>
        <taxon>Bacillota</taxon>
        <taxon>Clostridia</taxon>
        <taxon>Candidatus Ornithomonoglobus</taxon>
    </lineage>
</organism>